<dbReference type="Pfam" id="PF01435">
    <property type="entry name" value="Peptidase_M48"/>
    <property type="match status" value="1"/>
</dbReference>
<dbReference type="GO" id="GO:0006508">
    <property type="term" value="P:proteolysis"/>
    <property type="evidence" value="ECO:0007669"/>
    <property type="project" value="UniProtKB-KW"/>
</dbReference>
<dbReference type="PANTHER" id="PTHR43221">
    <property type="entry name" value="PROTEASE HTPX"/>
    <property type="match status" value="1"/>
</dbReference>
<keyword evidence="16" id="KW-1185">Reference proteome</keyword>
<evidence type="ECO:0000256" key="8">
    <source>
        <dbReference type="ARBA" id="ARBA00022833"/>
    </source>
</evidence>
<feature type="domain" description="Peptidase M48" evidence="13">
    <location>
        <begin position="330"/>
        <end position="545"/>
    </location>
</feature>
<dbReference type="InterPro" id="IPR056388">
    <property type="entry name" value="PH_YxkI"/>
</dbReference>
<dbReference type="InterPro" id="IPR050083">
    <property type="entry name" value="HtpX_protease"/>
</dbReference>
<proteinExistence type="predicted"/>
<keyword evidence="3" id="KW-1003">Cell membrane</keyword>
<dbReference type="OrthoDB" id="15218at2"/>
<dbReference type="GO" id="GO:0004222">
    <property type="term" value="F:metalloendopeptidase activity"/>
    <property type="evidence" value="ECO:0007669"/>
    <property type="project" value="InterPro"/>
</dbReference>
<keyword evidence="4" id="KW-0645">Protease</keyword>
<evidence type="ECO:0000256" key="1">
    <source>
        <dbReference type="ARBA" id="ARBA00001947"/>
    </source>
</evidence>
<comment type="cofactor">
    <cofactor evidence="1">
        <name>Zn(2+)</name>
        <dbReference type="ChEBI" id="CHEBI:29105"/>
    </cofactor>
</comment>
<evidence type="ECO:0000256" key="7">
    <source>
        <dbReference type="ARBA" id="ARBA00022801"/>
    </source>
</evidence>
<keyword evidence="7" id="KW-0378">Hydrolase</keyword>
<feature type="transmembrane region" description="Helical" evidence="12">
    <location>
        <begin position="32"/>
        <end position="51"/>
    </location>
</feature>
<dbReference type="GO" id="GO:0005886">
    <property type="term" value="C:plasma membrane"/>
    <property type="evidence" value="ECO:0007669"/>
    <property type="project" value="UniProtKB-SubCell"/>
</dbReference>
<feature type="transmembrane region" description="Helical" evidence="12">
    <location>
        <begin position="299"/>
        <end position="315"/>
    </location>
</feature>
<dbReference type="CDD" id="cd07329">
    <property type="entry name" value="M56_like"/>
    <property type="match status" value="1"/>
</dbReference>
<evidence type="ECO:0000259" key="14">
    <source>
        <dbReference type="Pfam" id="PF23492"/>
    </source>
</evidence>
<gene>
    <name evidence="15" type="ORF">A9C19_08740</name>
</gene>
<dbReference type="EMBL" id="CP016020">
    <property type="protein sequence ID" value="APH04825.1"/>
    <property type="molecule type" value="Genomic_DNA"/>
</dbReference>
<evidence type="ECO:0000256" key="6">
    <source>
        <dbReference type="ARBA" id="ARBA00022723"/>
    </source>
</evidence>
<feature type="transmembrane region" description="Helical" evidence="12">
    <location>
        <begin position="105"/>
        <end position="125"/>
    </location>
</feature>
<feature type="domain" description="YxkI PH" evidence="14">
    <location>
        <begin position="158"/>
        <end position="245"/>
    </location>
</feature>
<evidence type="ECO:0000256" key="2">
    <source>
        <dbReference type="ARBA" id="ARBA00004651"/>
    </source>
</evidence>
<evidence type="ECO:0000256" key="5">
    <source>
        <dbReference type="ARBA" id="ARBA00022692"/>
    </source>
</evidence>
<evidence type="ECO:0000256" key="3">
    <source>
        <dbReference type="ARBA" id="ARBA00022475"/>
    </source>
</evidence>
<protein>
    <submittedName>
        <fullName evidence="15">Uncharacterized protein</fullName>
    </submittedName>
</protein>
<dbReference type="STRING" id="1547283.A9C19_08740"/>
<evidence type="ECO:0000259" key="13">
    <source>
        <dbReference type="Pfam" id="PF01435"/>
    </source>
</evidence>
<comment type="subcellular location">
    <subcellularLocation>
        <location evidence="2">Cell membrane</location>
        <topology evidence="2">Multi-pass membrane protein</topology>
    </subcellularLocation>
</comment>
<reference evidence="15 16" key="1">
    <citation type="journal article" date="2016" name="Sci. Rep.">
        <title>Complete genome sequence and transcriptomic analysis of a novel marine strain Bacillus weihaiensis reveals the mechanism of brown algae degradation.</title>
        <authorList>
            <person name="Zhu Y."/>
            <person name="Chen P."/>
            <person name="Bao Y."/>
            <person name="Men Y."/>
            <person name="Zeng Y."/>
            <person name="Yang J."/>
            <person name="Sun J."/>
            <person name="Sun Y."/>
        </authorList>
    </citation>
    <scope>NUCLEOTIDE SEQUENCE [LARGE SCALE GENOMIC DNA]</scope>
    <source>
        <strain evidence="15 16">Alg07</strain>
    </source>
</reference>
<dbReference type="PANTHER" id="PTHR43221:SF1">
    <property type="entry name" value="PROTEASE HTPX"/>
    <property type="match status" value="1"/>
</dbReference>
<keyword evidence="11 12" id="KW-0472">Membrane</keyword>
<dbReference type="InterPro" id="IPR001915">
    <property type="entry name" value="Peptidase_M48"/>
</dbReference>
<keyword evidence="9 12" id="KW-1133">Transmembrane helix</keyword>
<evidence type="ECO:0000313" key="16">
    <source>
        <dbReference type="Proteomes" id="UP000181936"/>
    </source>
</evidence>
<feature type="transmembrane region" description="Helical" evidence="12">
    <location>
        <begin position="272"/>
        <end position="293"/>
    </location>
</feature>
<feature type="transmembrane region" description="Helical" evidence="12">
    <location>
        <begin position="435"/>
        <end position="452"/>
    </location>
</feature>
<dbReference type="GO" id="GO:0046872">
    <property type="term" value="F:metal ion binding"/>
    <property type="evidence" value="ECO:0007669"/>
    <property type="project" value="UniProtKB-KW"/>
</dbReference>
<dbReference type="Pfam" id="PF23492">
    <property type="entry name" value="bPH_9"/>
    <property type="match status" value="1"/>
</dbReference>
<keyword evidence="5 12" id="KW-0812">Transmembrane</keyword>
<keyword evidence="6" id="KW-0479">Metal-binding</keyword>
<dbReference type="RefSeq" id="WP_072579619.1">
    <property type="nucleotide sequence ID" value="NZ_CP016020.1"/>
</dbReference>
<evidence type="ECO:0000256" key="10">
    <source>
        <dbReference type="ARBA" id="ARBA00023049"/>
    </source>
</evidence>
<dbReference type="AlphaFoldDB" id="A0A1L3MR29"/>
<dbReference type="Proteomes" id="UP000181936">
    <property type="component" value="Chromosome"/>
</dbReference>
<dbReference type="Gene3D" id="3.30.2010.10">
    <property type="entry name" value="Metalloproteases ('zincins'), catalytic domain"/>
    <property type="match status" value="1"/>
</dbReference>
<keyword evidence="10" id="KW-0482">Metalloprotease</keyword>
<feature type="transmembrane region" description="Helical" evidence="12">
    <location>
        <begin position="131"/>
        <end position="148"/>
    </location>
</feature>
<evidence type="ECO:0000256" key="11">
    <source>
        <dbReference type="ARBA" id="ARBA00023136"/>
    </source>
</evidence>
<evidence type="ECO:0000256" key="4">
    <source>
        <dbReference type="ARBA" id="ARBA00022670"/>
    </source>
</evidence>
<name>A0A1L3MR29_9BACI</name>
<evidence type="ECO:0000256" key="9">
    <source>
        <dbReference type="ARBA" id="ARBA00022989"/>
    </source>
</evidence>
<feature type="transmembrane region" description="Helical" evidence="12">
    <location>
        <begin position="6"/>
        <end position="25"/>
    </location>
</feature>
<organism evidence="15 16">
    <name type="scientific">Bacillus weihaiensis</name>
    <dbReference type="NCBI Taxonomy" id="1547283"/>
    <lineage>
        <taxon>Bacteria</taxon>
        <taxon>Bacillati</taxon>
        <taxon>Bacillota</taxon>
        <taxon>Bacilli</taxon>
        <taxon>Bacillales</taxon>
        <taxon>Bacillaceae</taxon>
        <taxon>Bacillus</taxon>
    </lineage>
</organism>
<evidence type="ECO:0000313" key="15">
    <source>
        <dbReference type="EMBL" id="APH04825.1"/>
    </source>
</evidence>
<evidence type="ECO:0000256" key="12">
    <source>
        <dbReference type="SAM" id="Phobius"/>
    </source>
</evidence>
<accession>A0A1L3MR29</accession>
<feature type="transmembrane region" description="Helical" evidence="12">
    <location>
        <begin position="57"/>
        <end position="76"/>
    </location>
</feature>
<dbReference type="KEGG" id="bwh:A9C19_08740"/>
<feature type="transmembrane region" description="Helical" evidence="12">
    <location>
        <begin position="409"/>
        <end position="429"/>
    </location>
</feature>
<sequence>MIPSLQESFLYIVAGCIIQVIGRMLSHFHRKIGIVLEIFIALVAVGVVFYLHSFVDGFIYLALLSTSYFAFQMLTIEQKKYKEVKGKLLTISTEKIILTRHSKRIVADVGISLFILSAGLIFLYVGPNESPLKYFILISLVSAGSEIYKRIYTFYDLQVFIDRENDRLYFLSRYQTREVDLHDCEFSQIESSADLLKLHPYLTLFTTNTDFTTSFTSTLRLSLPGETIYFTVENIQKWSVFFKQYDPANRKETIEVLPFYHVKNIKRLLSKLYFAATIKGVSAYSGVILLLYLLHAPPWVYILCVGGYWGINLWISDKVLKVAMDAKEIEDQELQILASTIFKKAKIKNVKLYETESAQYNGLATGMNIGRAMITLTSSTLTLPKQAIEGILAHEAIHVQKRDVLWMQIWKSIYVGFVILMVLLIQNYVDDIDTVKVPVFIGIWLMMILFPLSQSFVSQWMEVRADHKASELLPQKQEQMAKSLILLAEKHDYAMNKATSYSMVESEKTKQISSLERDSWIWRFIEFQFMAHPPMYWRIRTLKEIQDGWGRRIWMKWLIDRFKESVTK</sequence>
<keyword evidence="8" id="KW-0862">Zinc</keyword>